<reference evidence="3" key="1">
    <citation type="journal article" date="2019" name="Int. J. Syst. Evol. Microbiol.">
        <title>The Global Catalogue of Microorganisms (GCM) 10K type strain sequencing project: providing services to taxonomists for standard genome sequencing and annotation.</title>
        <authorList>
            <consortium name="The Broad Institute Genomics Platform"/>
            <consortium name="The Broad Institute Genome Sequencing Center for Infectious Disease"/>
            <person name="Wu L."/>
            <person name="Ma J."/>
        </authorList>
    </citation>
    <scope>NUCLEOTIDE SEQUENCE [LARGE SCALE GENOMIC DNA]</scope>
    <source>
        <strain evidence="3">TBRC 5832</strain>
    </source>
</reference>
<evidence type="ECO:0000259" key="1">
    <source>
        <dbReference type="Pfam" id="PF13569"/>
    </source>
</evidence>
<gene>
    <name evidence="2" type="ORF">ACFO0C_34455</name>
</gene>
<dbReference type="EMBL" id="JBHSBL010000024">
    <property type="protein sequence ID" value="MFC4070058.1"/>
    <property type="molecule type" value="Genomic_DNA"/>
</dbReference>
<proteinExistence type="predicted"/>
<evidence type="ECO:0000313" key="2">
    <source>
        <dbReference type="EMBL" id="MFC4070058.1"/>
    </source>
</evidence>
<name>A0ABV8J495_9ACTN</name>
<dbReference type="Proteomes" id="UP001595867">
    <property type="component" value="Unassembled WGS sequence"/>
</dbReference>
<accession>A0ABV8J495</accession>
<dbReference type="InterPro" id="IPR025406">
    <property type="entry name" value="DUF4132"/>
</dbReference>
<evidence type="ECO:0000313" key="3">
    <source>
        <dbReference type="Proteomes" id="UP001595867"/>
    </source>
</evidence>
<sequence length="1113" mass="120114">MDGNEIFTLPPAWLKHRRPRRGSADVPAFTPDPEARAIVDAMLAEERATVPWVLQQPTTEAQLRPAGLAWEARDAGAPPEGAGAVAAITEFYRRGKDDDISLFADLWITERGLVFAARAVVEMASLLAVDDTLPAQQWQYPSRNVGVRYLRPGEVRPGYFADMPLQVLLRVREAVAAAPETEFQQVVAALEGYREGLPYARAACAVLIPETGRVEEAIAAAVADGDGPRAGMLFYAACTGAQAATLAVHADTWMLLRRQTALVSLVDAIGADAGPALFHWIDQDIADVLGVAGQRWVLQVLSALPGDDVVRGLIGRLAVRNVKPALIDAAARFPARAMRVLAEEAGDPAVAALLRAHVLAHRDLVATVLPGLDPVAADRIRAVADTADAVVIAPPSRVPPVLADPPWLRRAKPAKPLVLTGLTCSDAASVRWQPGEREEWAATPVRWHRDVPADWAEVAARFVAGEGNWGDPEQLLTLAPEEIARPAIVHWRPRPTWTGEVWMRITAAKYEIDALPGLLAVAREKPADYGPLLMPFASPEVAELMADWLGRLKSMRGLARAWLLRHPAQAARALIPAALAKAGPSRRHAERALLVLEAREVREAAAGYRPEAAAAVETLLTIDPLTVLPARMPSPPVWAAPALLPPVRLRDGSGALPTDAVGHLLSILLISRPGEPYAGLDVVRQAVVPADLAELGWALFQLWQAAGAAAKENWVLDALGVTGDDETVRRLSPLILAWPGEGGHAKAVAGLSVLAGIGTDVALMHLHRIAQRARFKGLKTAALAKMDEVADGLGLTAEQLADRLVPDFGLAADGSLRLDYGPRQFVVGFDEQLRPFVTDGEGKRLKALPKPGARDDAERGEEAYRRFAALKKDVRTVAADQVRRLEQAMVTGRRWSGAEFRELFVGHPLMWHIVRRLVWARFDDSGAVVGALRVAEDRSLAAVDDEPATLADDDVVGIAHPLHLGDDAPGWAEVFADYEILQPFPQLGRPVFALTPEEAQTSHLRRFEGVTVPTTKVLGLERRGWRREDPQDGGVQGYIERVVAPGRTFSIELDPGIVVGEAGYFADQRLSLAFLHNGTGTGWQSADRGRVTLGSLDAVVASEILRDLSEVVG</sequence>
<dbReference type="Pfam" id="PF13569">
    <property type="entry name" value="DUF4132"/>
    <property type="match status" value="1"/>
</dbReference>
<organism evidence="2 3">
    <name type="scientific">Actinoplanes subglobosus</name>
    <dbReference type="NCBI Taxonomy" id="1547892"/>
    <lineage>
        <taxon>Bacteria</taxon>
        <taxon>Bacillati</taxon>
        <taxon>Actinomycetota</taxon>
        <taxon>Actinomycetes</taxon>
        <taxon>Micromonosporales</taxon>
        <taxon>Micromonosporaceae</taxon>
        <taxon>Actinoplanes</taxon>
    </lineage>
</organism>
<keyword evidence="3" id="KW-1185">Reference proteome</keyword>
<comment type="caution">
    <text evidence="2">The sequence shown here is derived from an EMBL/GenBank/DDBJ whole genome shotgun (WGS) entry which is preliminary data.</text>
</comment>
<feature type="domain" description="DUF4132" evidence="1">
    <location>
        <begin position="842"/>
        <end position="1025"/>
    </location>
</feature>
<dbReference type="RefSeq" id="WP_378070949.1">
    <property type="nucleotide sequence ID" value="NZ_JBHSBL010000024.1"/>
</dbReference>
<protein>
    <submittedName>
        <fullName evidence="2">DUF4132 domain-containing protein</fullName>
    </submittedName>
</protein>